<dbReference type="CDD" id="cd02004">
    <property type="entry name" value="TPP_BZL_OCoD_HPCL"/>
    <property type="match status" value="1"/>
</dbReference>
<feature type="domain" description="Thiamine pyrophosphate enzyme N-terminal TPP-binding" evidence="14">
    <location>
        <begin position="18"/>
        <end position="85"/>
    </location>
</feature>
<dbReference type="GO" id="GO:0030976">
    <property type="term" value="F:thiamine pyrophosphate binding"/>
    <property type="evidence" value="ECO:0007669"/>
    <property type="project" value="InterPro"/>
</dbReference>
<evidence type="ECO:0000256" key="4">
    <source>
        <dbReference type="ARBA" id="ARBA00022842"/>
    </source>
</evidence>
<keyword evidence="3" id="KW-0479">Metal-binding</keyword>
<evidence type="ECO:0000256" key="7">
    <source>
        <dbReference type="ARBA" id="ARBA00044451"/>
    </source>
</evidence>
<dbReference type="InterPro" id="IPR012001">
    <property type="entry name" value="Thiamin_PyroP_enz_TPP-bd_dom"/>
</dbReference>
<feature type="domain" description="Thiamine pyrophosphate enzyme TPP-binding" evidence="13">
    <location>
        <begin position="294"/>
        <end position="450"/>
    </location>
</feature>
<dbReference type="GO" id="GO:0000287">
    <property type="term" value="F:magnesium ion binding"/>
    <property type="evidence" value="ECO:0007669"/>
    <property type="project" value="InterPro"/>
</dbReference>
<dbReference type="InterPro" id="IPR029035">
    <property type="entry name" value="DHS-like_NAD/FAD-binding_dom"/>
</dbReference>
<dbReference type="AlphaFoldDB" id="A0A8C0HTV3"/>
<evidence type="ECO:0000256" key="5">
    <source>
        <dbReference type="ARBA" id="ARBA00023052"/>
    </source>
</evidence>
<dbReference type="GO" id="GO:0001561">
    <property type="term" value="P:fatty acid alpha-oxidation"/>
    <property type="evidence" value="ECO:0007669"/>
    <property type="project" value="TreeGrafter"/>
</dbReference>
<evidence type="ECO:0000256" key="9">
    <source>
        <dbReference type="ARBA" id="ARBA00044518"/>
    </source>
</evidence>
<dbReference type="Pfam" id="PF00205">
    <property type="entry name" value="TPP_enzyme_M"/>
    <property type="match status" value="1"/>
</dbReference>
<evidence type="ECO:0000259" key="13">
    <source>
        <dbReference type="Pfam" id="PF02775"/>
    </source>
</evidence>
<dbReference type="Pfam" id="PF02775">
    <property type="entry name" value="TPP_enzyme_C"/>
    <property type="match status" value="1"/>
</dbReference>
<comment type="catalytic activity">
    <reaction evidence="7">
        <text>a 2-hydroxy-3-methyl fatty acyl-CoA = a 2-methyl-branched fatty aldehyde + formyl-CoA</text>
        <dbReference type="Rhea" id="RHEA:25375"/>
        <dbReference type="ChEBI" id="CHEBI:49188"/>
        <dbReference type="ChEBI" id="CHEBI:57376"/>
        <dbReference type="ChEBI" id="CHEBI:58783"/>
        <dbReference type="EC" id="4.1.2.63"/>
    </reaction>
    <physiologicalReaction direction="left-to-right" evidence="7">
        <dbReference type="Rhea" id="RHEA:25376"/>
    </physiologicalReaction>
</comment>
<feature type="domain" description="Thiamine pyrophosphate enzyme central" evidence="12">
    <location>
        <begin position="158"/>
        <end position="225"/>
    </location>
</feature>
<dbReference type="InterPro" id="IPR012000">
    <property type="entry name" value="Thiamin_PyroP_enz_cen_dom"/>
</dbReference>
<dbReference type="PANTHER" id="PTHR43710">
    <property type="entry name" value="2-HYDROXYACYL-COA LYASE"/>
    <property type="match status" value="1"/>
</dbReference>
<dbReference type="SUPFAM" id="SSF52518">
    <property type="entry name" value="Thiamin diphosphate-binding fold (THDP-binding)"/>
    <property type="match status" value="2"/>
</dbReference>
<dbReference type="GeneTree" id="ENSGT00940000156802"/>
<comment type="catalytic activity">
    <reaction evidence="8">
        <text>an (R)-2-hydroxy-long-chain-fatty acyl-CoA = a long-chain fatty aldehyde + formyl-CoA</text>
        <dbReference type="Rhea" id="RHEA:67444"/>
        <dbReference type="ChEBI" id="CHEBI:17176"/>
        <dbReference type="ChEBI" id="CHEBI:57376"/>
        <dbReference type="ChEBI" id="CHEBI:170012"/>
        <dbReference type="EC" id="4.1.2.63"/>
    </reaction>
    <physiologicalReaction direction="left-to-right" evidence="8">
        <dbReference type="Rhea" id="RHEA:67445"/>
    </physiologicalReaction>
</comment>
<dbReference type="Gene3D" id="3.40.50.1220">
    <property type="entry name" value="TPP-binding domain"/>
    <property type="match status" value="1"/>
</dbReference>
<evidence type="ECO:0000256" key="2">
    <source>
        <dbReference type="ARBA" id="ARBA00007812"/>
    </source>
</evidence>
<dbReference type="Ensembl" id="ENSBMST00010003680.1">
    <property type="protein sequence ID" value="ENSBMSP00010003329.1"/>
    <property type="gene ID" value="ENSBMSG00010002421.1"/>
</dbReference>
<name>A0A8C0HTV3_BALMU</name>
<dbReference type="CDD" id="cd07035">
    <property type="entry name" value="TPP_PYR_POX_like"/>
    <property type="match status" value="1"/>
</dbReference>
<dbReference type="SUPFAM" id="SSF52467">
    <property type="entry name" value="DHS-like NAD/FAD-binding domain"/>
    <property type="match status" value="1"/>
</dbReference>
<keyword evidence="5 11" id="KW-0786">Thiamine pyrophosphate</keyword>
<evidence type="ECO:0000256" key="3">
    <source>
        <dbReference type="ARBA" id="ARBA00022723"/>
    </source>
</evidence>
<dbReference type="InterPro" id="IPR029061">
    <property type="entry name" value="THDP-binding"/>
</dbReference>
<evidence type="ECO:0000256" key="6">
    <source>
        <dbReference type="ARBA" id="ARBA00023239"/>
    </source>
</evidence>
<comment type="cofactor">
    <cofactor evidence="1">
        <name>thiamine diphosphate</name>
        <dbReference type="ChEBI" id="CHEBI:58937"/>
    </cofactor>
</comment>
<reference evidence="15" key="1">
    <citation type="submission" date="2023-09" db="UniProtKB">
        <authorList>
            <consortium name="Ensembl"/>
        </authorList>
    </citation>
    <scope>IDENTIFICATION</scope>
</reference>
<comment type="catalytic activity">
    <reaction evidence="10">
        <text>2-hydroxyoctadecanoyl-CoA = heptadecanal + formyl-CoA</text>
        <dbReference type="Rhea" id="RHEA:55196"/>
        <dbReference type="ChEBI" id="CHEBI:57376"/>
        <dbReference type="ChEBI" id="CHEBI:74116"/>
        <dbReference type="ChEBI" id="CHEBI:138631"/>
    </reaction>
    <physiologicalReaction direction="left-to-right" evidence="10">
        <dbReference type="Rhea" id="RHEA:55197"/>
    </physiologicalReaction>
</comment>
<comment type="similarity">
    <text evidence="2 11">Belongs to the TPP enzyme family.</text>
</comment>
<dbReference type="GO" id="GO:0106359">
    <property type="term" value="F:2-hydroxyacyl-CoA lyase activity"/>
    <property type="evidence" value="ECO:0007669"/>
    <property type="project" value="UniProtKB-EC"/>
</dbReference>
<evidence type="ECO:0000313" key="15">
    <source>
        <dbReference type="Ensembl" id="ENSBMSP00010003329.1"/>
    </source>
</evidence>
<dbReference type="GO" id="GO:0005777">
    <property type="term" value="C:peroxisome"/>
    <property type="evidence" value="ECO:0007669"/>
    <property type="project" value="TreeGrafter"/>
</dbReference>
<dbReference type="EC" id="4.1.2.63" evidence="9"/>
<keyword evidence="6" id="KW-0456">Lyase</keyword>
<evidence type="ECO:0000259" key="14">
    <source>
        <dbReference type="Pfam" id="PF02776"/>
    </source>
</evidence>
<gene>
    <name evidence="15" type="primary">HACL1</name>
</gene>
<dbReference type="InterPro" id="IPR045025">
    <property type="entry name" value="HACL1-like"/>
</dbReference>
<dbReference type="PANTHER" id="PTHR43710:SF2">
    <property type="entry name" value="2-HYDROXYACYL-COA LYASE 1"/>
    <property type="match status" value="1"/>
</dbReference>
<proteinExistence type="inferred from homology"/>
<evidence type="ECO:0000256" key="1">
    <source>
        <dbReference type="ARBA" id="ARBA00001964"/>
    </source>
</evidence>
<evidence type="ECO:0000259" key="12">
    <source>
        <dbReference type="Pfam" id="PF00205"/>
    </source>
</evidence>
<dbReference type="InterPro" id="IPR011766">
    <property type="entry name" value="TPP_enzyme_TPP-bd"/>
</dbReference>
<dbReference type="Gene3D" id="3.40.50.970">
    <property type="match status" value="3"/>
</dbReference>
<keyword evidence="4" id="KW-0460">Magnesium</keyword>
<sequence>MSESNLAERSDGRERLVSGAKVVAQALKTQDVNYMFGIVGIPVTEIALAAQEVGIRYIGMRNEQAACYAASAVGYLTGRPLIVIGGSSERSQETMGAFQEFPQVEACRLYSKFSARPSSIEAIPSIIEKAVRSSIYGRPGACYVDIPADFVNLQVNVDSVRALQFADVIVLFGARLNWILHFGLPPRYQPDVKFIQVDICAEELGNNVRPAVTLLGDIHAVTKQLLEQFEKTPWQYPPESKWWKILREKMKSNEALSKELAFKKSLPMNYYTVFYHIQEQLPRDCFVVSEGANTMDIGRTVLQNYLPRHRLDAGTFGTMGVGLGFAIASALVAKDRNPGQRVICVEGDSAFGFSGMEVETICRYNLPIILLVVNNNGIYQGFDTDTWKEMLKFGDATTVAPPMCLLPQSHYEHVMTAFGGKGYFVQTPEELQKSLRQSLADTTKPCLINIMIEPQAMRKAQDFHWLTRSNM</sequence>
<organism evidence="15">
    <name type="scientific">Balaenoptera musculus</name>
    <name type="common">Blue whale</name>
    <dbReference type="NCBI Taxonomy" id="9771"/>
    <lineage>
        <taxon>Eukaryota</taxon>
        <taxon>Metazoa</taxon>
        <taxon>Chordata</taxon>
        <taxon>Craniata</taxon>
        <taxon>Vertebrata</taxon>
        <taxon>Euteleostomi</taxon>
        <taxon>Mammalia</taxon>
        <taxon>Eutheria</taxon>
        <taxon>Laurasiatheria</taxon>
        <taxon>Artiodactyla</taxon>
        <taxon>Whippomorpha</taxon>
        <taxon>Cetacea</taxon>
        <taxon>Mysticeti</taxon>
        <taxon>Balaenopteridae</taxon>
        <taxon>Balaenoptera</taxon>
    </lineage>
</organism>
<accession>A0A8C0HTV3</accession>
<evidence type="ECO:0000256" key="8">
    <source>
        <dbReference type="ARBA" id="ARBA00044454"/>
    </source>
</evidence>
<evidence type="ECO:0000256" key="11">
    <source>
        <dbReference type="RuleBase" id="RU362132"/>
    </source>
</evidence>
<evidence type="ECO:0000256" key="10">
    <source>
        <dbReference type="ARBA" id="ARBA00048738"/>
    </source>
</evidence>
<dbReference type="Pfam" id="PF02776">
    <property type="entry name" value="TPP_enzyme_N"/>
    <property type="match status" value="1"/>
</dbReference>
<dbReference type="FunFam" id="3.40.50.970:FF:000027">
    <property type="entry name" value="2-hydroxyacyl-CoA lyase 1"/>
    <property type="match status" value="1"/>
</dbReference>
<protein>
    <recommendedName>
        <fullName evidence="9">2-hydroxyacyl-CoA lyase</fullName>
        <ecNumber evidence="9">4.1.2.63</ecNumber>
    </recommendedName>
</protein>